<reference evidence="9" key="1">
    <citation type="submission" date="2022-10" db="EMBL/GenBank/DDBJ databases">
        <authorList>
            <person name="Chen Y."/>
            <person name="Dougan E. K."/>
            <person name="Chan C."/>
            <person name="Rhodes N."/>
            <person name="Thang M."/>
        </authorList>
    </citation>
    <scope>NUCLEOTIDE SEQUENCE</scope>
</reference>
<evidence type="ECO:0000256" key="5">
    <source>
        <dbReference type="ARBA" id="ARBA00052347"/>
    </source>
</evidence>
<evidence type="ECO:0000256" key="1">
    <source>
        <dbReference type="ARBA" id="ARBA00025711"/>
    </source>
</evidence>
<sequence length="1365" mass="149082">MLWRGTNGLKSLALLALLGLLLEAAPAASAAELAANLRPETPGLGDPGALVELQISAGEPGSAAISLLGRDARRQVVVTGNYATGQLRDLTRDVTFTVEPAGVVSIDSTGLLTPTGDGTAQLTATTSDGIASKIAVHVEGFSEKTPINFANQITPIFTKLSCNSGGCHGKASGQNGFKLSLLGFEPQEDYEYLVKEAQGRRLFPAAPERSLLLTKAVNATPHGGGQRLEVDSHEYRLLYRWISQGMEYGTEDDPVVTSIEVFPKGRLMERHADQQLVVLARYSDGSIEDVTRSALYEPNDPEMAETNVTGLVTTTDLSGDVAIMARYQGHVGVFRASIPLGVETPSLPEPANFIDEHIFAKLNSLGIPPSQPCDDATFIRRVTIDLAGRLPTPEEAAAFMADGSPDKRDILINQLLASGDYADYFARKWSAVLRNKRSNANYKHGTYAFHSWIRNSLYTNKPYDEFVGEIVAASGEVAQHPPVVWYREVKDASQQVEDTAQLFLGLRIQCARCHHHPFEKWSQDDYYHFEAFFSRVGRKPGKQADEERIYHKRGTAKAKNPRSGEQLSPAGLGDEVLELDPNADPRQALVAWMTDPENPFFAKALANRYWKHFFDRGLVDPEDDMRVTNPASNPELLDALSQHFIDSGFDLKELVRTICRSQTYQLSSEPNEYNLTDKQNYSRFYPRRLQAEVLLDALNQVTNSSTSFSGLPPGTRAVQLPDEGVNNYFLNVFGSPQSDTACECERSQEANLAQSLHLLNSSEVQGKLSADTSLAAQLAAKEDMPHAERIGELYQRVYSRAPMNDELSVATAHIEKTENKRQAYEDILWALVNTKVLYSALDSGSSAFQTNRESLLKQLEELDKLLARTREGGGEKYVAKHRERGKLLPRERIELTLDRDSPFLELSPYAAAGTDYRVGASGCGGIGLVSGIECMLSANDPTVRGGAVNPYTLKKSLRGMEICKQNRLPLIFMVESGGADLPKQSEIFVPGGAIFRDLTQLSAAGIPTIALVFGNSTAGGAYNPAMCDHAIFVKGKAKVFLGGPPLVKMATGEESTDEELGGAEMHARVSGLADELAADELDAIRLGRKVVANLNWQKLGPPPAPNYSEPQYDPEELLGLAPADLKVPVDVREIVARVVDGSRFDEFKPMYGTSLMTGWASIHGYPVGILANQQGVLFSEEAQKATQFIQLANRYNTSLVFVHNVTGFMVGREYEQRGIIKHGAMMINAVSNSTVPHISLQIGASYGAGNYGMCGRAYNPRFVFTWPNSKTAVMGPQQLAGVMSLVTRAAAEAKGIPFDEEADAMKRQFVEAQIESESLAVFTSSMLYDDGIIDPRDTRTVLGMALSAAHSAEVKGTEQLGVFRM</sequence>
<feature type="domain" description="CoA carboxyltransferase N-terminal" evidence="7">
    <location>
        <begin position="855"/>
        <end position="1106"/>
    </location>
</feature>
<dbReference type="PANTHER" id="PTHR22855">
    <property type="entry name" value="ACETYL, PROPIONYL, PYRUVATE, AND GLUTACONYL CARBOXYLASE-RELATED"/>
    <property type="match status" value="1"/>
</dbReference>
<evidence type="ECO:0000259" key="8">
    <source>
        <dbReference type="PROSITE" id="PS50989"/>
    </source>
</evidence>
<dbReference type="Gene3D" id="3.90.226.10">
    <property type="entry name" value="2-enoyl-CoA Hydratase, Chain A, domain 1"/>
    <property type="match status" value="2"/>
</dbReference>
<dbReference type="Pfam" id="PF07583">
    <property type="entry name" value="PSCyt2"/>
    <property type="match status" value="1"/>
</dbReference>
<protein>
    <recommendedName>
        <fullName evidence="2">methylcrotonoyl-CoA carboxylase</fullName>
        <ecNumber evidence="2">6.4.1.4</ecNumber>
    </recommendedName>
    <alternativeName>
        <fullName evidence="4">3-methylcrotonyl-CoA carboxylase 2</fullName>
    </alternativeName>
    <alternativeName>
        <fullName evidence="3">3-methylcrotonyl-CoA:carbon dioxide ligase subunit beta</fullName>
    </alternativeName>
</protein>
<dbReference type="Pfam" id="PF01039">
    <property type="entry name" value="Carboxyl_trans"/>
    <property type="match status" value="1"/>
</dbReference>
<feature type="chain" id="PRO_5043271871" description="methylcrotonoyl-CoA carboxylase" evidence="6">
    <location>
        <begin position="31"/>
        <end position="1365"/>
    </location>
</feature>
<dbReference type="EMBL" id="CAMXCT020000001">
    <property type="protein sequence ID" value="CAL1125516.1"/>
    <property type="molecule type" value="Genomic_DNA"/>
</dbReference>
<evidence type="ECO:0000256" key="3">
    <source>
        <dbReference type="ARBA" id="ARBA00031237"/>
    </source>
</evidence>
<evidence type="ECO:0000313" key="9">
    <source>
        <dbReference type="EMBL" id="CAI3972141.1"/>
    </source>
</evidence>
<dbReference type="Proteomes" id="UP001152797">
    <property type="component" value="Unassembled WGS sequence"/>
</dbReference>
<dbReference type="OrthoDB" id="447416at2759"/>
<comment type="caution">
    <text evidence="9">The sequence shown here is derived from an EMBL/GenBank/DDBJ whole genome shotgun (WGS) entry which is preliminary data.</text>
</comment>
<comment type="pathway">
    <text evidence="1">Amino-acid degradation; L-leucine degradation; (S)-3-hydroxy-3-methylglutaryl-CoA from 3-isovaleryl-CoA: step 2/3.</text>
</comment>
<evidence type="ECO:0000256" key="4">
    <source>
        <dbReference type="ARBA" id="ARBA00031404"/>
    </source>
</evidence>
<dbReference type="EMBL" id="CAMXCT010000001">
    <property type="protein sequence ID" value="CAI3972141.1"/>
    <property type="molecule type" value="Genomic_DNA"/>
</dbReference>
<dbReference type="InterPro" id="IPR045190">
    <property type="entry name" value="MCCB/AccD1-like"/>
</dbReference>
<dbReference type="FunFam" id="3.90.226.10:FF:000021">
    <property type="entry name" value="Acetyl-CoA carboxylase carboxyltransferase subunit"/>
    <property type="match status" value="1"/>
</dbReference>
<comment type="catalytic activity">
    <reaction evidence="5">
        <text>3-methylbut-2-enoyl-CoA + hydrogencarbonate + ATP = 3-methyl-(2E)-glutaconyl-CoA + ADP + phosphate + H(+)</text>
        <dbReference type="Rhea" id="RHEA:13589"/>
        <dbReference type="ChEBI" id="CHEBI:15378"/>
        <dbReference type="ChEBI" id="CHEBI:17544"/>
        <dbReference type="ChEBI" id="CHEBI:30616"/>
        <dbReference type="ChEBI" id="CHEBI:43474"/>
        <dbReference type="ChEBI" id="CHEBI:57344"/>
        <dbReference type="ChEBI" id="CHEBI:57346"/>
        <dbReference type="ChEBI" id="CHEBI:456216"/>
        <dbReference type="EC" id="6.4.1.4"/>
    </reaction>
</comment>
<dbReference type="Pfam" id="PF07587">
    <property type="entry name" value="PSD1"/>
    <property type="match status" value="1"/>
</dbReference>
<evidence type="ECO:0000259" key="7">
    <source>
        <dbReference type="PROSITE" id="PS50980"/>
    </source>
</evidence>
<reference evidence="10 11" key="2">
    <citation type="submission" date="2024-05" db="EMBL/GenBank/DDBJ databases">
        <authorList>
            <person name="Chen Y."/>
            <person name="Shah S."/>
            <person name="Dougan E. K."/>
            <person name="Thang M."/>
            <person name="Chan C."/>
        </authorList>
    </citation>
    <scope>NUCLEOTIDE SEQUENCE [LARGE SCALE GENOMIC DNA]</scope>
</reference>
<name>A0A9P1FDN5_9DINO</name>
<dbReference type="InterPro" id="IPR011763">
    <property type="entry name" value="COA_CT_C"/>
</dbReference>
<dbReference type="InterPro" id="IPR022655">
    <property type="entry name" value="DUF1553"/>
</dbReference>
<dbReference type="FunFam" id="3.90.226.10:FF:000030">
    <property type="entry name" value="Acetyl-CoA carboxylase carboxyltransferase subunit"/>
    <property type="match status" value="1"/>
</dbReference>
<dbReference type="PANTHER" id="PTHR22855:SF46">
    <property type="entry name" value="METHYLCROTONOYL-COA CARBOXYLASE"/>
    <property type="match status" value="1"/>
</dbReference>
<keyword evidence="11" id="KW-1185">Reference proteome</keyword>
<evidence type="ECO:0000256" key="6">
    <source>
        <dbReference type="SAM" id="SignalP"/>
    </source>
</evidence>
<dbReference type="Gene3D" id="2.60.40.1080">
    <property type="match status" value="2"/>
</dbReference>
<dbReference type="PROSITE" id="PS50989">
    <property type="entry name" value="COA_CT_CTER"/>
    <property type="match status" value="1"/>
</dbReference>
<keyword evidence="6" id="KW-0732">Signal</keyword>
<feature type="domain" description="CoA carboxyltransferase C-terminal" evidence="8">
    <location>
        <begin position="1113"/>
        <end position="1356"/>
    </location>
</feature>
<proteinExistence type="predicted"/>
<gene>
    <name evidence="9" type="ORF">C1SCF055_LOCUS731</name>
</gene>
<dbReference type="SUPFAM" id="SSF52096">
    <property type="entry name" value="ClpP/crotonase"/>
    <property type="match status" value="2"/>
</dbReference>
<dbReference type="InterPro" id="IPR034733">
    <property type="entry name" value="AcCoA_carboxyl_beta"/>
</dbReference>
<dbReference type="GO" id="GO:0004485">
    <property type="term" value="F:methylcrotonoyl-CoA carboxylase activity"/>
    <property type="evidence" value="ECO:0007669"/>
    <property type="project" value="UniProtKB-EC"/>
</dbReference>
<accession>A0A9P1FDN5</accession>
<evidence type="ECO:0000313" key="11">
    <source>
        <dbReference type="Proteomes" id="UP001152797"/>
    </source>
</evidence>
<dbReference type="InterPro" id="IPR011444">
    <property type="entry name" value="DUF1549"/>
</dbReference>
<evidence type="ECO:0000313" key="10">
    <source>
        <dbReference type="EMBL" id="CAL4759453.1"/>
    </source>
</evidence>
<dbReference type="InterPro" id="IPR029045">
    <property type="entry name" value="ClpP/crotonase-like_dom_sf"/>
</dbReference>
<dbReference type="EMBL" id="CAMXCT030000001">
    <property type="protein sequence ID" value="CAL4759453.1"/>
    <property type="molecule type" value="Genomic_DNA"/>
</dbReference>
<dbReference type="PROSITE" id="PS50980">
    <property type="entry name" value="COA_CT_NTER"/>
    <property type="match status" value="1"/>
</dbReference>
<organism evidence="9">
    <name type="scientific">Cladocopium goreaui</name>
    <dbReference type="NCBI Taxonomy" id="2562237"/>
    <lineage>
        <taxon>Eukaryota</taxon>
        <taxon>Sar</taxon>
        <taxon>Alveolata</taxon>
        <taxon>Dinophyceae</taxon>
        <taxon>Suessiales</taxon>
        <taxon>Symbiodiniaceae</taxon>
        <taxon>Cladocopium</taxon>
    </lineage>
</organism>
<dbReference type="EC" id="6.4.1.4" evidence="2"/>
<feature type="signal peptide" evidence="6">
    <location>
        <begin position="1"/>
        <end position="30"/>
    </location>
</feature>
<dbReference type="InterPro" id="IPR011762">
    <property type="entry name" value="COA_CT_N"/>
</dbReference>
<evidence type="ECO:0000256" key="2">
    <source>
        <dbReference type="ARBA" id="ARBA00026116"/>
    </source>
</evidence>